<evidence type="ECO:0000256" key="1">
    <source>
        <dbReference type="SAM" id="MobiDB-lite"/>
    </source>
</evidence>
<dbReference type="InterPro" id="IPR043136">
    <property type="entry name" value="B30.2/SPRY_sf"/>
</dbReference>
<dbReference type="Pfam" id="PF13671">
    <property type="entry name" value="AAA_33"/>
    <property type="match status" value="1"/>
</dbReference>
<keyword evidence="3" id="KW-1185">Reference proteome</keyword>
<dbReference type="Proteomes" id="UP001371456">
    <property type="component" value="Unassembled WGS sequence"/>
</dbReference>
<comment type="caution">
    <text evidence="2">The sequence shown here is derived from an EMBL/GenBank/DDBJ whole genome shotgun (WGS) entry which is preliminary data.</text>
</comment>
<dbReference type="SUPFAM" id="SSF52540">
    <property type="entry name" value="P-loop containing nucleoside triphosphate hydrolases"/>
    <property type="match status" value="1"/>
</dbReference>
<dbReference type="InterPro" id="IPR027417">
    <property type="entry name" value="P-loop_NTPase"/>
</dbReference>
<dbReference type="SUPFAM" id="SSF49899">
    <property type="entry name" value="Concanavalin A-like lectins/glucanases"/>
    <property type="match status" value="1"/>
</dbReference>
<name>A0AAN8YQT6_SOLBU</name>
<feature type="region of interest" description="Disordered" evidence="1">
    <location>
        <begin position="503"/>
        <end position="525"/>
    </location>
</feature>
<protein>
    <submittedName>
        <fullName evidence="2">Uncharacterized protein</fullName>
    </submittedName>
</protein>
<feature type="region of interest" description="Disordered" evidence="1">
    <location>
        <begin position="732"/>
        <end position="788"/>
    </location>
</feature>
<dbReference type="GO" id="GO:0005634">
    <property type="term" value="C:nucleus"/>
    <property type="evidence" value="ECO:0007669"/>
    <property type="project" value="TreeGrafter"/>
</dbReference>
<sequence length="788" mass="87018">MASKRRDFCMIDELGAKKKAKVDEAEEEDTSQLPVAPSRVLLNAADCDLGNNITFPFFFSKMKDEILLRFDKSPLRASVQLFNVDQHSLVLEVVESYWVLEPEGQDRFYEHSFMGTSELKRKSYWVLEPEGQNRFYEHSFMGTIGNLGETLHSFGFGGTGKFSSQGKFSNYGERFGVGDTIICCVNLESSPLASIGFSKNGKWLGTSKQFNAGPGSTGLEVVDCPMKTLHWHSALFPHVLLKNVVVHMQFSIDDGLAPVEGYKPWSCAMEDGKAIPGPSFANQCDCEAMMLVGLPASGKSTWAEKWVKEHPEKRYVLLGTNLALDLMKVPGLQRKQNYGGRFERLMDRATGIFNTLLSRASQIPRNFIIDQTNVYKNARKRKLKPFANYKKIAVVIVPTPEELKFRGEKQFKEMGKEVPAEAVNQMLVNFVLPMSKDMPLADEYFDEVRFEELGRAEAQRCLDEMKANLNSKKEVTPYSRGSSVQSHNSLSMQYPFEAYQQSYSGSSPHSLRNVPGGHPKSSYAQPPFQAPHETFYATPSSYNPIGDFGHHGSHSAYGDSRGYDMEARSAIHGGIYEPHVGSGAWNAAELHQSSMNDPYLSMSGGSGARNAAELHQSSMNDPNLRMSGGSGAWNAAELHQSSMNDPNLRMSGGFGAQNAAELHQSSMNDPNLRMSGGFGAQNAAELHQSSMNEPNLRMSGGSGYLPPDSRGPFESRMATPYGFRSVFPSGFSQGVPAPRPQHENYPSGAQHPGVYAPQGVPAPWPPHENYPSGAQHPGVYAPPGPRYY</sequence>
<dbReference type="PANTHER" id="PTHR12381">
    <property type="entry name" value="HETEROGENEOUS NUCLEAR RIBONUCLEOPROTEIN U FAMILY MEMBER"/>
    <property type="match status" value="1"/>
</dbReference>
<dbReference type="AlphaFoldDB" id="A0AAN8YQT6"/>
<reference evidence="2 3" key="1">
    <citation type="submission" date="2024-02" db="EMBL/GenBank/DDBJ databases">
        <title>de novo genome assembly of Solanum bulbocastanum strain 11H21.</title>
        <authorList>
            <person name="Hosaka A.J."/>
        </authorList>
    </citation>
    <scope>NUCLEOTIDE SEQUENCE [LARGE SCALE GENOMIC DNA]</scope>
    <source>
        <tissue evidence="2">Young leaves</tissue>
    </source>
</reference>
<dbReference type="PANTHER" id="PTHR12381:SF56">
    <property type="entry name" value="B30.2_SPRY DOMAIN-CONTAINING PROTEIN-RELATED"/>
    <property type="match status" value="1"/>
</dbReference>
<evidence type="ECO:0000313" key="3">
    <source>
        <dbReference type="Proteomes" id="UP001371456"/>
    </source>
</evidence>
<gene>
    <name evidence="2" type="ORF">RDI58_005295</name>
</gene>
<evidence type="ECO:0000313" key="2">
    <source>
        <dbReference type="EMBL" id="KAK6797593.1"/>
    </source>
</evidence>
<proteinExistence type="predicted"/>
<dbReference type="GO" id="GO:0003723">
    <property type="term" value="F:RNA binding"/>
    <property type="evidence" value="ECO:0007669"/>
    <property type="project" value="TreeGrafter"/>
</dbReference>
<dbReference type="Gene3D" id="2.60.120.920">
    <property type="match status" value="1"/>
</dbReference>
<dbReference type="GO" id="GO:0000380">
    <property type="term" value="P:alternative mRNA splicing, via spliceosome"/>
    <property type="evidence" value="ECO:0007669"/>
    <property type="project" value="TreeGrafter"/>
</dbReference>
<dbReference type="Gene3D" id="3.40.50.300">
    <property type="entry name" value="P-loop containing nucleotide triphosphate hydrolases"/>
    <property type="match status" value="1"/>
</dbReference>
<organism evidence="2 3">
    <name type="scientific">Solanum bulbocastanum</name>
    <name type="common">Wild potato</name>
    <dbReference type="NCBI Taxonomy" id="147425"/>
    <lineage>
        <taxon>Eukaryota</taxon>
        <taxon>Viridiplantae</taxon>
        <taxon>Streptophyta</taxon>
        <taxon>Embryophyta</taxon>
        <taxon>Tracheophyta</taxon>
        <taxon>Spermatophyta</taxon>
        <taxon>Magnoliopsida</taxon>
        <taxon>eudicotyledons</taxon>
        <taxon>Gunneridae</taxon>
        <taxon>Pentapetalae</taxon>
        <taxon>asterids</taxon>
        <taxon>lamiids</taxon>
        <taxon>Solanales</taxon>
        <taxon>Solanaceae</taxon>
        <taxon>Solanoideae</taxon>
        <taxon>Solaneae</taxon>
        <taxon>Solanum</taxon>
    </lineage>
</organism>
<dbReference type="EMBL" id="JBANQN010000002">
    <property type="protein sequence ID" value="KAK6797593.1"/>
    <property type="molecule type" value="Genomic_DNA"/>
</dbReference>
<dbReference type="InterPro" id="IPR013320">
    <property type="entry name" value="ConA-like_dom_sf"/>
</dbReference>
<accession>A0AAN8YQT6</accession>